<sequence length="264" mass="29027">MHGGLVSYDGDSDSGDDSTQKPDTKLKVKADGGVEPRTQQKKSQIVIKRPRTSQRPKGHVSIDSAQPALTTPMAPVDNLASTSTTGSSQMSSTPEPEDVHLARIRALLCPPPIPGPADWGIPPEAETACDPELEAKLKQFHQLKSLPTPKHFNDTLMSNRSFRNPHLYAQLVEFVNIDERTTNFPKDIWNPDEVRDGEWDAEKIAKYQKIRSEQQSQQSKSRTHIEFSSGKDIRSHPYANAPSGGSALGGRRQARSSGGPSRWG</sequence>
<reference evidence="2 3" key="1">
    <citation type="submission" date="2016-08" db="EMBL/GenBank/DDBJ databases">
        <authorList>
            <consortium name="Lentinula edodes genome sequencing consortium"/>
            <person name="Sakamoto Y."/>
            <person name="Nakade K."/>
            <person name="Sato S."/>
            <person name="Yoshida Y."/>
            <person name="Miyazaki K."/>
            <person name="Natsume S."/>
            <person name="Konno N."/>
        </authorList>
    </citation>
    <scope>NUCLEOTIDE SEQUENCE [LARGE SCALE GENOMIC DNA]</scope>
    <source>
        <strain evidence="2 3">NBRC 111202</strain>
    </source>
</reference>
<name>A0A1Q3EBP6_LENED</name>
<dbReference type="InterPro" id="IPR012479">
    <property type="entry name" value="SAP30BP"/>
</dbReference>
<feature type="region of interest" description="Disordered" evidence="1">
    <location>
        <begin position="1"/>
        <end position="95"/>
    </location>
</feature>
<proteinExistence type="predicted"/>
<dbReference type="GO" id="GO:0006355">
    <property type="term" value="P:regulation of DNA-templated transcription"/>
    <property type="evidence" value="ECO:0007669"/>
    <property type="project" value="InterPro"/>
</dbReference>
<organism evidence="2 3">
    <name type="scientific">Lentinula edodes</name>
    <name type="common">Shiitake mushroom</name>
    <name type="synonym">Lentinus edodes</name>
    <dbReference type="NCBI Taxonomy" id="5353"/>
    <lineage>
        <taxon>Eukaryota</taxon>
        <taxon>Fungi</taxon>
        <taxon>Dikarya</taxon>
        <taxon>Basidiomycota</taxon>
        <taxon>Agaricomycotina</taxon>
        <taxon>Agaricomycetes</taxon>
        <taxon>Agaricomycetidae</taxon>
        <taxon>Agaricales</taxon>
        <taxon>Marasmiineae</taxon>
        <taxon>Omphalotaceae</taxon>
        <taxon>Lentinula</taxon>
    </lineage>
</organism>
<feature type="compositionally biased region" description="Basic and acidic residues" evidence="1">
    <location>
        <begin position="223"/>
        <end position="235"/>
    </location>
</feature>
<dbReference type="AlphaFoldDB" id="A0A1Q3EBP6"/>
<dbReference type="PANTHER" id="PTHR13464">
    <property type="entry name" value="TRANSCRIPTIONAL REGULATOR PROTEIN HCNGP"/>
    <property type="match status" value="1"/>
</dbReference>
<dbReference type="EMBL" id="BDGU01000196">
    <property type="protein sequence ID" value="GAW04524.1"/>
    <property type="molecule type" value="Genomic_DNA"/>
</dbReference>
<dbReference type="PANTHER" id="PTHR13464:SF0">
    <property type="entry name" value="SAP30-BINDING PROTEIN"/>
    <property type="match status" value="1"/>
</dbReference>
<dbReference type="Proteomes" id="UP000188533">
    <property type="component" value="Unassembled WGS sequence"/>
</dbReference>
<feature type="compositionally biased region" description="Basic and acidic residues" evidence="1">
    <location>
        <begin position="18"/>
        <end position="34"/>
    </location>
</feature>
<feature type="region of interest" description="Disordered" evidence="1">
    <location>
        <begin position="208"/>
        <end position="264"/>
    </location>
</feature>
<feature type="compositionally biased region" description="Basic residues" evidence="1">
    <location>
        <begin position="48"/>
        <end position="58"/>
    </location>
</feature>
<gene>
    <name evidence="2" type="ORF">LENED_006322</name>
</gene>
<feature type="compositionally biased region" description="Polar residues" evidence="1">
    <location>
        <begin position="255"/>
        <end position="264"/>
    </location>
</feature>
<comment type="caution">
    <text evidence="2">The sequence shown here is derived from an EMBL/GenBank/DDBJ whole genome shotgun (WGS) entry which is preliminary data.</text>
</comment>
<dbReference type="Pfam" id="PF07818">
    <property type="entry name" value="HCNGP"/>
    <property type="match status" value="1"/>
</dbReference>
<reference evidence="2 3" key="2">
    <citation type="submission" date="2017-02" db="EMBL/GenBank/DDBJ databases">
        <title>A genome survey and senescence transcriptome analysis in Lentinula edodes.</title>
        <authorList>
            <person name="Sakamoto Y."/>
            <person name="Nakade K."/>
            <person name="Sato S."/>
            <person name="Yoshida Y."/>
            <person name="Miyazaki K."/>
            <person name="Natsume S."/>
            <person name="Konno N."/>
        </authorList>
    </citation>
    <scope>NUCLEOTIDE SEQUENCE [LARGE SCALE GENOMIC DNA]</scope>
    <source>
        <strain evidence="2 3">NBRC 111202</strain>
    </source>
</reference>
<keyword evidence="3" id="KW-1185">Reference proteome</keyword>
<evidence type="ECO:0000313" key="2">
    <source>
        <dbReference type="EMBL" id="GAW04524.1"/>
    </source>
</evidence>
<evidence type="ECO:0000256" key="1">
    <source>
        <dbReference type="SAM" id="MobiDB-lite"/>
    </source>
</evidence>
<evidence type="ECO:0000313" key="3">
    <source>
        <dbReference type="Proteomes" id="UP000188533"/>
    </source>
</evidence>
<protein>
    <submittedName>
        <fullName evidence="2">HCNGP-domain-containing protein</fullName>
    </submittedName>
</protein>
<accession>A0A1Q3EBP6</accession>
<feature type="compositionally biased region" description="Low complexity" evidence="1">
    <location>
        <begin position="81"/>
        <end position="93"/>
    </location>
</feature>
<dbReference type="STRING" id="5353.A0A1Q3EBP6"/>
<dbReference type="GO" id="GO:0005634">
    <property type="term" value="C:nucleus"/>
    <property type="evidence" value="ECO:0007669"/>
    <property type="project" value="TreeGrafter"/>
</dbReference>